<comment type="cofactor">
    <cofactor evidence="1 11">
        <name>Zn(2+)</name>
        <dbReference type="ChEBI" id="CHEBI:29105"/>
    </cofactor>
</comment>
<name>A0A4V2V4M9_9HYPH</name>
<dbReference type="Pfam" id="PF02163">
    <property type="entry name" value="Peptidase_M50"/>
    <property type="match status" value="1"/>
</dbReference>
<evidence type="ECO:0000259" key="12">
    <source>
        <dbReference type="PROSITE" id="PS50106"/>
    </source>
</evidence>
<keyword evidence="6 11" id="KW-0378">Hydrolase</keyword>
<dbReference type="Proteomes" id="UP000295097">
    <property type="component" value="Unassembled WGS sequence"/>
</dbReference>
<feature type="transmembrane region" description="Helical" evidence="11">
    <location>
        <begin position="348"/>
        <end position="366"/>
    </location>
</feature>
<dbReference type="NCBIfam" id="TIGR00054">
    <property type="entry name" value="RIP metalloprotease RseP"/>
    <property type="match status" value="1"/>
</dbReference>
<sequence length="374" mass="40629">MDIGFTHAPGMIVAFLIAISFLVFFHELGHYLVARWSGIRILAFSLGFGPELIGRTDKHGTRWKVCAIPLGGYVRFYGDEDAASRPDFEGLDALPAEERAKTFNGARLWKRAATVAAGPIANFILAIAIFAVIFMVYGRPVSDPVVSDVQPGSPAAEAGIQPGDIMVALDGQKVSNFSQVVRYVSVRPEVPIVVTVERGDEALKLNITPSRYEDEDQFGNRMEIGRIGVVANQETANFRVERYGPLEAVGQGALQSWHIVVSTYDYIVNVFAGRMKADQIGGPVRVANMAGQMASLGFVAFANFAAILSVSVGLFNLLPVPMLDGGHLLFYAIEAVRGRPLSARIQEFAFRVGLAMVLALMIFATWNDTIGRMG</sequence>
<dbReference type="AlphaFoldDB" id="A0A4V2V4M9"/>
<dbReference type="InterPro" id="IPR036034">
    <property type="entry name" value="PDZ_sf"/>
</dbReference>
<dbReference type="Gene3D" id="2.30.42.10">
    <property type="match status" value="1"/>
</dbReference>
<feature type="transmembrane region" description="Helical" evidence="11">
    <location>
        <begin position="115"/>
        <end position="137"/>
    </location>
</feature>
<keyword evidence="9 11" id="KW-0482">Metalloprotease</keyword>
<protein>
    <recommendedName>
        <fullName evidence="11">Zinc metalloprotease</fullName>
        <ecNumber evidence="11">3.4.24.-</ecNumber>
    </recommendedName>
</protein>
<evidence type="ECO:0000256" key="9">
    <source>
        <dbReference type="ARBA" id="ARBA00023049"/>
    </source>
</evidence>
<keyword evidence="8 11" id="KW-1133">Transmembrane helix</keyword>
<dbReference type="EC" id="3.4.24.-" evidence="11"/>
<dbReference type="SMART" id="SM00228">
    <property type="entry name" value="PDZ"/>
    <property type="match status" value="1"/>
</dbReference>
<dbReference type="CDD" id="cd23081">
    <property type="entry name" value="cpPDZ_EcRseP-like"/>
    <property type="match status" value="1"/>
</dbReference>
<evidence type="ECO:0000256" key="3">
    <source>
        <dbReference type="ARBA" id="ARBA00007931"/>
    </source>
</evidence>
<dbReference type="GO" id="GO:0006508">
    <property type="term" value="P:proteolysis"/>
    <property type="evidence" value="ECO:0007669"/>
    <property type="project" value="UniProtKB-KW"/>
</dbReference>
<gene>
    <name evidence="13" type="ORF">EDC90_1009106</name>
</gene>
<evidence type="ECO:0000256" key="2">
    <source>
        <dbReference type="ARBA" id="ARBA00004141"/>
    </source>
</evidence>
<accession>A0A4V2V4M9</accession>
<dbReference type="PROSITE" id="PS50106">
    <property type="entry name" value="PDZ"/>
    <property type="match status" value="1"/>
</dbReference>
<evidence type="ECO:0000256" key="1">
    <source>
        <dbReference type="ARBA" id="ARBA00001947"/>
    </source>
</evidence>
<evidence type="ECO:0000256" key="5">
    <source>
        <dbReference type="ARBA" id="ARBA00022692"/>
    </source>
</evidence>
<evidence type="ECO:0000256" key="4">
    <source>
        <dbReference type="ARBA" id="ARBA00022670"/>
    </source>
</evidence>
<dbReference type="GO" id="GO:0016020">
    <property type="term" value="C:membrane"/>
    <property type="evidence" value="ECO:0007669"/>
    <property type="project" value="UniProtKB-SubCell"/>
</dbReference>
<keyword evidence="14" id="KW-1185">Reference proteome</keyword>
<evidence type="ECO:0000256" key="8">
    <source>
        <dbReference type="ARBA" id="ARBA00022989"/>
    </source>
</evidence>
<evidence type="ECO:0000256" key="6">
    <source>
        <dbReference type="ARBA" id="ARBA00022801"/>
    </source>
</evidence>
<dbReference type="PANTHER" id="PTHR42837">
    <property type="entry name" value="REGULATOR OF SIGMA-E PROTEASE RSEP"/>
    <property type="match status" value="1"/>
</dbReference>
<feature type="transmembrane region" description="Helical" evidence="11">
    <location>
        <begin position="12"/>
        <end position="33"/>
    </location>
</feature>
<dbReference type="EMBL" id="SMAR01000009">
    <property type="protein sequence ID" value="TCT40383.1"/>
    <property type="molecule type" value="Genomic_DNA"/>
</dbReference>
<evidence type="ECO:0000313" key="14">
    <source>
        <dbReference type="Proteomes" id="UP000295097"/>
    </source>
</evidence>
<keyword evidence="5 11" id="KW-0812">Transmembrane</keyword>
<dbReference type="PANTHER" id="PTHR42837:SF2">
    <property type="entry name" value="MEMBRANE METALLOPROTEASE ARASP2, CHLOROPLASTIC-RELATED"/>
    <property type="match status" value="1"/>
</dbReference>
<reference evidence="13 14" key="1">
    <citation type="submission" date="2019-03" db="EMBL/GenBank/DDBJ databases">
        <title>Freshwater and sediment microbial communities from various areas in North America, analyzing microbe dynamics in response to fracking.</title>
        <authorList>
            <person name="Lamendella R."/>
        </authorList>
    </citation>
    <scope>NUCLEOTIDE SEQUENCE [LARGE SCALE GENOMIC DNA]</scope>
    <source>
        <strain evidence="13 14">175.2</strain>
    </source>
</reference>
<dbReference type="GO" id="GO:0046872">
    <property type="term" value="F:metal ion binding"/>
    <property type="evidence" value="ECO:0007669"/>
    <property type="project" value="UniProtKB-KW"/>
</dbReference>
<dbReference type="Pfam" id="PF17820">
    <property type="entry name" value="PDZ_6"/>
    <property type="match status" value="1"/>
</dbReference>
<dbReference type="OrthoDB" id="9782003at2"/>
<keyword evidence="10 11" id="KW-0472">Membrane</keyword>
<comment type="caution">
    <text evidence="13">The sequence shown here is derived from an EMBL/GenBank/DDBJ whole genome shotgun (WGS) entry which is preliminary data.</text>
</comment>
<proteinExistence type="inferred from homology"/>
<evidence type="ECO:0000256" key="11">
    <source>
        <dbReference type="RuleBase" id="RU362031"/>
    </source>
</evidence>
<evidence type="ECO:0000313" key="13">
    <source>
        <dbReference type="EMBL" id="TCT40383.1"/>
    </source>
</evidence>
<dbReference type="InterPro" id="IPR001478">
    <property type="entry name" value="PDZ"/>
</dbReference>
<dbReference type="GO" id="GO:0004222">
    <property type="term" value="F:metalloendopeptidase activity"/>
    <property type="evidence" value="ECO:0007669"/>
    <property type="project" value="InterPro"/>
</dbReference>
<comment type="subcellular location">
    <subcellularLocation>
        <location evidence="2">Membrane</location>
        <topology evidence="2">Multi-pass membrane protein</topology>
    </subcellularLocation>
</comment>
<dbReference type="RefSeq" id="WP_132310461.1">
    <property type="nucleotide sequence ID" value="NZ_SMAR01000009.1"/>
</dbReference>
<dbReference type="InterPro" id="IPR008915">
    <property type="entry name" value="Peptidase_M50"/>
</dbReference>
<evidence type="ECO:0000256" key="10">
    <source>
        <dbReference type="ARBA" id="ARBA00023136"/>
    </source>
</evidence>
<feature type="domain" description="PDZ" evidence="12">
    <location>
        <begin position="137"/>
        <end position="179"/>
    </location>
</feature>
<dbReference type="SUPFAM" id="SSF50156">
    <property type="entry name" value="PDZ domain-like"/>
    <property type="match status" value="1"/>
</dbReference>
<keyword evidence="7 11" id="KW-0862">Zinc</keyword>
<dbReference type="InterPro" id="IPR004387">
    <property type="entry name" value="Pept_M50_Zn"/>
</dbReference>
<dbReference type="InterPro" id="IPR041489">
    <property type="entry name" value="PDZ_6"/>
</dbReference>
<evidence type="ECO:0000256" key="7">
    <source>
        <dbReference type="ARBA" id="ARBA00022833"/>
    </source>
</evidence>
<dbReference type="CDD" id="cd06163">
    <property type="entry name" value="S2P-M50_PDZ_RseP-like"/>
    <property type="match status" value="1"/>
</dbReference>
<keyword evidence="4 13" id="KW-0645">Protease</keyword>
<keyword evidence="11" id="KW-0479">Metal-binding</keyword>
<comment type="similarity">
    <text evidence="3 11">Belongs to the peptidase M50B family.</text>
</comment>
<feature type="transmembrane region" description="Helical" evidence="11">
    <location>
        <begin position="293"/>
        <end position="318"/>
    </location>
</feature>
<organism evidence="13 14">
    <name type="scientific">Martelella mediterranea</name>
    <dbReference type="NCBI Taxonomy" id="293089"/>
    <lineage>
        <taxon>Bacteria</taxon>
        <taxon>Pseudomonadati</taxon>
        <taxon>Pseudomonadota</taxon>
        <taxon>Alphaproteobacteria</taxon>
        <taxon>Hyphomicrobiales</taxon>
        <taxon>Aurantimonadaceae</taxon>
        <taxon>Martelella</taxon>
    </lineage>
</organism>